<comment type="subunit">
    <text evidence="2">Forms a heterodimer with MurT.</text>
</comment>
<feature type="active site" description="Nucleophile" evidence="2">
    <location>
        <position position="95"/>
    </location>
</feature>
<comment type="function">
    <text evidence="2">The lipid II isoglutaminyl synthase complex catalyzes the formation of alpha-D-isoglutamine in the cell wall lipid II stem peptide. The GatD subunit catalyzes the hydrolysis of glutamine to glutamate and ammonia. The resulting ammonia molecule is channeled to the active site of MurT.</text>
</comment>
<dbReference type="Pfam" id="PF07685">
    <property type="entry name" value="GATase_3"/>
    <property type="match status" value="1"/>
</dbReference>
<keyword evidence="2" id="KW-0378">Hydrolase</keyword>
<dbReference type="HAMAP" id="MF_02213">
    <property type="entry name" value="Lipid_II_synth_GatD"/>
    <property type="match status" value="1"/>
</dbReference>
<keyword evidence="2" id="KW-0436">Ligase</keyword>
<dbReference type="GO" id="GO:0009252">
    <property type="term" value="P:peptidoglycan biosynthetic process"/>
    <property type="evidence" value="ECO:0007669"/>
    <property type="project" value="UniProtKB-UniRule"/>
</dbReference>
<dbReference type="GO" id="GO:0071555">
    <property type="term" value="P:cell wall organization"/>
    <property type="evidence" value="ECO:0007669"/>
    <property type="project" value="UniProtKB-KW"/>
</dbReference>
<comment type="catalytic activity">
    <reaction evidence="2">
        <text>L-glutamine + H2O = L-glutamate + NH4(+)</text>
        <dbReference type="Rhea" id="RHEA:15889"/>
        <dbReference type="ChEBI" id="CHEBI:15377"/>
        <dbReference type="ChEBI" id="CHEBI:28938"/>
        <dbReference type="ChEBI" id="CHEBI:29985"/>
        <dbReference type="ChEBI" id="CHEBI:58359"/>
        <dbReference type="EC" id="3.5.1.2"/>
    </reaction>
</comment>
<dbReference type="EMBL" id="MGBG01000018">
    <property type="protein sequence ID" value="OGK64626.1"/>
    <property type="molecule type" value="Genomic_DNA"/>
</dbReference>
<evidence type="ECO:0000313" key="5">
    <source>
        <dbReference type="Proteomes" id="UP000178450"/>
    </source>
</evidence>
<evidence type="ECO:0000259" key="3">
    <source>
        <dbReference type="Pfam" id="PF07685"/>
    </source>
</evidence>
<dbReference type="GO" id="GO:0009236">
    <property type="term" value="P:cobalamin biosynthetic process"/>
    <property type="evidence" value="ECO:0007669"/>
    <property type="project" value="InterPro"/>
</dbReference>
<dbReference type="PANTHER" id="PTHR21343:SF9">
    <property type="entry name" value="LIPID II ISOGLUTAMINYL SYNTHASE (GLUTAMINE-HYDROLYZING) SUBUNIT GATD"/>
    <property type="match status" value="1"/>
</dbReference>
<dbReference type="EC" id="3.5.1.2" evidence="2"/>
<feature type="active site" evidence="2">
    <location>
        <position position="206"/>
    </location>
</feature>
<dbReference type="GO" id="GO:0004359">
    <property type="term" value="F:glutaminase activity"/>
    <property type="evidence" value="ECO:0007669"/>
    <property type="project" value="UniProtKB-UniRule"/>
</dbReference>
<dbReference type="EC" id="6.3.5.13" evidence="2"/>
<comment type="pathway">
    <text evidence="2">Cell wall biogenesis; peptidoglycan biosynthesis.</text>
</comment>
<feature type="domain" description="CobB/CobQ-like glutamine amidotransferase" evidence="3">
    <location>
        <begin position="4"/>
        <end position="213"/>
    </location>
</feature>
<reference evidence="4 5" key="1">
    <citation type="journal article" date="2016" name="Nat. Commun.">
        <title>Thousands of microbial genomes shed light on interconnected biogeochemical processes in an aquifer system.</title>
        <authorList>
            <person name="Anantharaman K."/>
            <person name="Brown C.T."/>
            <person name="Hug L.A."/>
            <person name="Sharon I."/>
            <person name="Castelle C.J."/>
            <person name="Probst A.J."/>
            <person name="Thomas B.C."/>
            <person name="Singh A."/>
            <person name="Wilkins M.J."/>
            <person name="Karaoz U."/>
            <person name="Brodie E.L."/>
            <person name="Williams K.H."/>
            <person name="Hubbard S.S."/>
            <person name="Banfield J.F."/>
        </authorList>
    </citation>
    <scope>NUCLEOTIDE SEQUENCE [LARGE SCALE GENOMIC DNA]</scope>
</reference>
<feature type="binding site" evidence="2">
    <location>
        <position position="132"/>
    </location>
    <ligand>
        <name>substrate</name>
    </ligand>
</feature>
<organism evidence="4 5">
    <name type="scientific">Candidatus Roizmanbacteria bacterium RIFOXYA1_FULL_41_12</name>
    <dbReference type="NCBI Taxonomy" id="1802082"/>
    <lineage>
        <taxon>Bacteria</taxon>
        <taxon>Candidatus Roizmaniibacteriota</taxon>
    </lineage>
</organism>
<evidence type="ECO:0000256" key="2">
    <source>
        <dbReference type="HAMAP-Rule" id="MF_02213"/>
    </source>
</evidence>
<dbReference type="InterPro" id="IPR043702">
    <property type="entry name" value="Lipid_II_synth_GatD"/>
</dbReference>
<gene>
    <name evidence="2" type="primary">gatD</name>
    <name evidence="4" type="ORF">A2209_03485</name>
</gene>
<proteinExistence type="inferred from homology"/>
<keyword evidence="1 2" id="KW-0315">Glutamine amidotransferase</keyword>
<dbReference type="UniPathway" id="UPA00219"/>
<dbReference type="PROSITE" id="PS51274">
    <property type="entry name" value="GATASE_COBBQ"/>
    <property type="match status" value="1"/>
</dbReference>
<dbReference type="Proteomes" id="UP000178450">
    <property type="component" value="Unassembled WGS sequence"/>
</dbReference>
<keyword evidence="2" id="KW-0573">Peptidoglycan synthesis</keyword>
<comment type="similarity">
    <text evidence="2">Belongs to the CobB/CobQ family. GatD subfamily.</text>
</comment>
<dbReference type="CDD" id="cd01750">
    <property type="entry name" value="GATase1_CobQ"/>
    <property type="match status" value="1"/>
</dbReference>
<evidence type="ECO:0000256" key="1">
    <source>
        <dbReference type="ARBA" id="ARBA00022962"/>
    </source>
</evidence>
<comment type="caution">
    <text evidence="4">The sequence shown here is derived from an EMBL/GenBank/DDBJ whole genome shotgun (WGS) entry which is preliminary data.</text>
</comment>
<name>A0A1F7K9T8_9BACT</name>
<evidence type="ECO:0000313" key="4">
    <source>
        <dbReference type="EMBL" id="OGK64626.1"/>
    </source>
</evidence>
<dbReference type="InterPro" id="IPR011698">
    <property type="entry name" value="GATase_3"/>
</dbReference>
<dbReference type="GO" id="GO:0140282">
    <property type="term" value="F:carbon-nitrogen ligase activity on lipid II"/>
    <property type="evidence" value="ECO:0007669"/>
    <property type="project" value="UniProtKB-UniRule"/>
</dbReference>
<comment type="catalytic activity">
    <reaction evidence="2">
        <text>beta-D-GlcNAc-(1-&gt;4)-Mur2Ac(oyl-L-Ala-gamma-D-Glu-L-Lys-D-Ala-D-Ala)-di-trans,octa-cis-undecaprenyl diphosphate + L-glutamine + ATP + H2O = beta-D-GlcNAc-(1-&gt;4)-Mur2Ac(oyl-L-Ala-D-isoglutaminyl-L-Lys-D-Ala-D-Ala)-di-trans,octa-cis-undecaprenyl diphosphate + L-glutamate + ADP + phosphate + H(+)</text>
        <dbReference type="Rhea" id="RHEA:57928"/>
        <dbReference type="ChEBI" id="CHEBI:15377"/>
        <dbReference type="ChEBI" id="CHEBI:15378"/>
        <dbReference type="ChEBI" id="CHEBI:29985"/>
        <dbReference type="ChEBI" id="CHEBI:30616"/>
        <dbReference type="ChEBI" id="CHEBI:43474"/>
        <dbReference type="ChEBI" id="CHEBI:58359"/>
        <dbReference type="ChEBI" id="CHEBI:60033"/>
        <dbReference type="ChEBI" id="CHEBI:62233"/>
        <dbReference type="ChEBI" id="CHEBI:456216"/>
        <dbReference type="EC" id="6.3.5.13"/>
    </reaction>
</comment>
<dbReference type="InterPro" id="IPR029062">
    <property type="entry name" value="Class_I_gatase-like"/>
</dbReference>
<dbReference type="PANTHER" id="PTHR21343">
    <property type="entry name" value="DETHIOBIOTIN SYNTHETASE"/>
    <property type="match status" value="1"/>
</dbReference>
<keyword evidence="2" id="KW-0961">Cell wall biogenesis/degradation</keyword>
<dbReference type="InterPro" id="IPR033949">
    <property type="entry name" value="CobQ_GATase1"/>
</dbReference>
<keyword evidence="2" id="KW-0133">Cell shape</keyword>
<dbReference type="SUPFAM" id="SSF52317">
    <property type="entry name" value="Class I glutamine amidotransferase-like"/>
    <property type="match status" value="1"/>
</dbReference>
<dbReference type="GO" id="GO:0008360">
    <property type="term" value="P:regulation of cell shape"/>
    <property type="evidence" value="ECO:0007669"/>
    <property type="project" value="UniProtKB-KW"/>
</dbReference>
<sequence>MTLNICWLYYDLMNTYGDYGNLLALEYRLKQLQIKTQISYFSVNSSQSLLEKADLFLMGGAEDRQQELVAKDLVGQKRRILQQKIQKQVPGLYICGAYQFLGEYYLTAAAKKLNCLNFAPLSTKSAKPHQTRLIGDIVVEITNPNLRPYFQQSNNRFLIGFENHNGRTYLKKRDNALGKVILGKGNNGLDHLEGVFFQNTLGTYLHGPILPRNPALADFLIEKALQIKYNQVISLKPIDDQLEQQNRLRLLKEFHVKI</sequence>
<protein>
    <recommendedName>
        <fullName evidence="2">Lipid II isoglutaminyl synthase (glutamine-hydrolyzing) subunit GatD</fullName>
        <ecNumber evidence="2">6.3.5.13</ecNumber>
    </recommendedName>
    <alternativeName>
        <fullName evidence="2">Lipid II isoglutaminyl synthase glutaminase subunit</fullName>
        <ecNumber evidence="2">3.5.1.2</ecNumber>
    </alternativeName>
</protein>
<accession>A0A1F7K9T8</accession>
<dbReference type="AlphaFoldDB" id="A0A1F7K9T8"/>